<sequence>MNDIDGLTQDSTSVEAVESSRYAEFAKRPAIPPRARGRPPPLPLTASKSDSDSKSTEEPAKEALLQPTFQQSGQLDTTPETPSMAVAAAGHSELEDAGRSPQTSRKSSSNSSRSISSAPQSLPLESRRTSGSASILGTTGVAIGTPESASSTSVNQPQRLEDSKSHLGFGRNMSYTLQVEAPLSQDDAPVGNSPLASPLKTRDPDDHTRRSSSIEDLRVRRESGSEWTPPGRISRPMGSFSSASARSPSQYSPDLASSSRMPSTGYMTRRQQQTQDLRSEVDEENRKRRERRTVIMKDGYKVVDGVRAKASSSGVYTPRTFGTTTSSGSSVYSPPNLSPTSTSGLSTPNGPGGPLGTHPMSEHPYTNHANASLPSPAMFSPVSYNSMPSPELLASASAGSSKSRHFLPSALGRKKSSGLISPGDSAHHILGSAVSGMRSLSVGIESWRKHALPSSPHNRRSVTSPYTTEYDDMLQRQNNTQRHSQFMGRMSNPQAQYETHASVPTVDLPSSQSPRRQSEPNQHRESTTFTLDMSLMQLDPQQLDQQIAAQSSSMGEKNVKGLRLPLSDMHGHTTTLPVPAPVPTESRADLIPAPTPLASSPGDSPGTGLLSPASITDNMKTSPLVLPSPSSGLAPPLSMGAATKGTRRKPVPSTFATTLRPTVANSSENGVPGLPSVDEFGVIRKE</sequence>
<dbReference type="EMBL" id="JASBWU010000008">
    <property type="protein sequence ID" value="KAJ9119524.1"/>
    <property type="molecule type" value="Genomic_DNA"/>
</dbReference>
<name>A0ACC2X800_9TREE</name>
<organism evidence="1 2">
    <name type="scientific">Naganishia vaughanmartiniae</name>
    <dbReference type="NCBI Taxonomy" id="1424756"/>
    <lineage>
        <taxon>Eukaryota</taxon>
        <taxon>Fungi</taxon>
        <taxon>Dikarya</taxon>
        <taxon>Basidiomycota</taxon>
        <taxon>Agaricomycotina</taxon>
        <taxon>Tremellomycetes</taxon>
        <taxon>Filobasidiales</taxon>
        <taxon>Filobasidiaceae</taxon>
        <taxon>Naganishia</taxon>
    </lineage>
</organism>
<protein>
    <submittedName>
        <fullName evidence="1">Uncharacterized protein</fullName>
    </submittedName>
</protein>
<gene>
    <name evidence="1" type="ORF">QFC22_003233</name>
</gene>
<evidence type="ECO:0000313" key="1">
    <source>
        <dbReference type="EMBL" id="KAJ9119524.1"/>
    </source>
</evidence>
<proteinExistence type="predicted"/>
<reference evidence="1" key="1">
    <citation type="submission" date="2023-04" db="EMBL/GenBank/DDBJ databases">
        <title>Draft Genome sequencing of Naganishia species isolated from polar environments using Oxford Nanopore Technology.</title>
        <authorList>
            <person name="Leo P."/>
            <person name="Venkateswaran K."/>
        </authorList>
    </citation>
    <scope>NUCLEOTIDE SEQUENCE</scope>
    <source>
        <strain evidence="1">MNA-CCFEE 5425</strain>
    </source>
</reference>
<comment type="caution">
    <text evidence="1">The sequence shown here is derived from an EMBL/GenBank/DDBJ whole genome shotgun (WGS) entry which is preliminary data.</text>
</comment>
<keyword evidence="2" id="KW-1185">Reference proteome</keyword>
<dbReference type="Proteomes" id="UP001243375">
    <property type="component" value="Unassembled WGS sequence"/>
</dbReference>
<evidence type="ECO:0000313" key="2">
    <source>
        <dbReference type="Proteomes" id="UP001243375"/>
    </source>
</evidence>
<accession>A0ACC2X800</accession>